<proteinExistence type="inferred from homology"/>
<gene>
    <name evidence="5" type="ORF">FB471_3923</name>
</gene>
<name>A0A542DM24_AMYCI</name>
<dbReference type="PROSITE" id="PS51755">
    <property type="entry name" value="OMPR_PHOB"/>
    <property type="match status" value="1"/>
</dbReference>
<feature type="DNA-binding region" description="OmpR/PhoB-type" evidence="3">
    <location>
        <begin position="1"/>
        <end position="90"/>
    </location>
</feature>
<dbReference type="Proteomes" id="UP000320876">
    <property type="component" value="Unassembled WGS sequence"/>
</dbReference>
<dbReference type="Gene3D" id="1.25.40.10">
    <property type="entry name" value="Tetratricopeptide repeat domain"/>
    <property type="match status" value="3"/>
</dbReference>
<evidence type="ECO:0000256" key="2">
    <source>
        <dbReference type="ARBA" id="ARBA00023125"/>
    </source>
</evidence>
<feature type="domain" description="OmpR/PhoB-type" evidence="4">
    <location>
        <begin position="1"/>
        <end position="90"/>
    </location>
</feature>
<dbReference type="SMART" id="SM00028">
    <property type="entry name" value="TPR"/>
    <property type="match status" value="4"/>
</dbReference>
<dbReference type="SUPFAM" id="SSF46894">
    <property type="entry name" value="C-terminal effector domain of the bipartite response regulators"/>
    <property type="match status" value="1"/>
</dbReference>
<organism evidence="5 6">
    <name type="scientific">Amycolatopsis cihanbeyliensis</name>
    <dbReference type="NCBI Taxonomy" id="1128664"/>
    <lineage>
        <taxon>Bacteria</taxon>
        <taxon>Bacillati</taxon>
        <taxon>Actinomycetota</taxon>
        <taxon>Actinomycetes</taxon>
        <taxon>Pseudonocardiales</taxon>
        <taxon>Pseudonocardiaceae</taxon>
        <taxon>Amycolatopsis</taxon>
    </lineage>
</organism>
<dbReference type="InterPro" id="IPR005158">
    <property type="entry name" value="BTAD"/>
</dbReference>
<dbReference type="InterPro" id="IPR049945">
    <property type="entry name" value="AAA_22"/>
</dbReference>
<dbReference type="InterPro" id="IPR036388">
    <property type="entry name" value="WH-like_DNA-bd_sf"/>
</dbReference>
<dbReference type="Gene3D" id="3.40.50.300">
    <property type="entry name" value="P-loop containing nucleotide triphosphate hydrolases"/>
    <property type="match status" value="1"/>
</dbReference>
<dbReference type="EMBL" id="VFML01000001">
    <property type="protein sequence ID" value="TQJ04141.1"/>
    <property type="molecule type" value="Genomic_DNA"/>
</dbReference>
<dbReference type="RefSeq" id="WP_141999861.1">
    <property type="nucleotide sequence ID" value="NZ_VFML01000001.1"/>
</dbReference>
<keyword evidence="6" id="KW-1185">Reference proteome</keyword>
<dbReference type="GO" id="GO:0006355">
    <property type="term" value="P:regulation of DNA-templated transcription"/>
    <property type="evidence" value="ECO:0007669"/>
    <property type="project" value="InterPro"/>
</dbReference>
<dbReference type="SMART" id="SM00862">
    <property type="entry name" value="Trans_reg_C"/>
    <property type="match status" value="1"/>
</dbReference>
<evidence type="ECO:0000256" key="1">
    <source>
        <dbReference type="ARBA" id="ARBA00005820"/>
    </source>
</evidence>
<accession>A0A542DM24</accession>
<dbReference type="GO" id="GO:0003677">
    <property type="term" value="F:DNA binding"/>
    <property type="evidence" value="ECO:0007669"/>
    <property type="project" value="UniProtKB-UniRule"/>
</dbReference>
<evidence type="ECO:0000313" key="5">
    <source>
        <dbReference type="EMBL" id="TQJ04141.1"/>
    </source>
</evidence>
<evidence type="ECO:0000259" key="4">
    <source>
        <dbReference type="PROSITE" id="PS51755"/>
    </source>
</evidence>
<dbReference type="GO" id="GO:0016887">
    <property type="term" value="F:ATP hydrolysis activity"/>
    <property type="evidence" value="ECO:0007669"/>
    <property type="project" value="InterPro"/>
</dbReference>
<dbReference type="Pfam" id="PF03704">
    <property type="entry name" value="BTAD"/>
    <property type="match status" value="1"/>
</dbReference>
<dbReference type="PANTHER" id="PTHR47691:SF3">
    <property type="entry name" value="HTH-TYPE TRANSCRIPTIONAL REGULATOR RV0890C-RELATED"/>
    <property type="match status" value="1"/>
</dbReference>
<dbReference type="Pfam" id="PF00486">
    <property type="entry name" value="Trans_reg_C"/>
    <property type="match status" value="1"/>
</dbReference>
<dbReference type="InterPro" id="IPR001867">
    <property type="entry name" value="OmpR/PhoB-type_DNA-bd"/>
</dbReference>
<dbReference type="CDD" id="cd15831">
    <property type="entry name" value="BTAD"/>
    <property type="match status" value="1"/>
</dbReference>
<dbReference type="Gene3D" id="1.10.10.10">
    <property type="entry name" value="Winged helix-like DNA-binding domain superfamily/Winged helix DNA-binding domain"/>
    <property type="match status" value="1"/>
</dbReference>
<dbReference type="SUPFAM" id="SSF52540">
    <property type="entry name" value="P-loop containing nucleoside triphosphate hydrolases"/>
    <property type="match status" value="1"/>
</dbReference>
<dbReference type="Pfam" id="PF13401">
    <property type="entry name" value="AAA_22"/>
    <property type="match status" value="1"/>
</dbReference>
<protein>
    <submittedName>
        <fullName evidence="5">Putative ATPase</fullName>
    </submittedName>
</protein>
<dbReference type="InterPro" id="IPR019734">
    <property type="entry name" value="TPR_rpt"/>
</dbReference>
<dbReference type="InterPro" id="IPR016032">
    <property type="entry name" value="Sig_transdc_resp-reg_C-effctor"/>
</dbReference>
<evidence type="ECO:0000313" key="6">
    <source>
        <dbReference type="Proteomes" id="UP000320876"/>
    </source>
</evidence>
<dbReference type="AlphaFoldDB" id="A0A542DM24"/>
<dbReference type="Pfam" id="PF13424">
    <property type="entry name" value="TPR_12"/>
    <property type="match status" value="1"/>
</dbReference>
<dbReference type="InterPro" id="IPR027417">
    <property type="entry name" value="P-loop_NTPase"/>
</dbReference>
<dbReference type="SUPFAM" id="SSF48452">
    <property type="entry name" value="TPR-like"/>
    <property type="match status" value="2"/>
</dbReference>
<dbReference type="Pfam" id="PF25872">
    <property type="entry name" value="HTH_77"/>
    <property type="match status" value="1"/>
</dbReference>
<dbReference type="GO" id="GO:0000160">
    <property type="term" value="P:phosphorelay signal transduction system"/>
    <property type="evidence" value="ECO:0007669"/>
    <property type="project" value="InterPro"/>
</dbReference>
<keyword evidence="2 3" id="KW-0238">DNA-binding</keyword>
<comment type="caution">
    <text evidence="5">The sequence shown here is derived from an EMBL/GenBank/DDBJ whole genome shotgun (WGS) entry which is preliminary data.</text>
</comment>
<dbReference type="PRINTS" id="PR00364">
    <property type="entry name" value="DISEASERSIST"/>
</dbReference>
<dbReference type="OrthoDB" id="9812579at2"/>
<dbReference type="PANTHER" id="PTHR47691">
    <property type="entry name" value="REGULATOR-RELATED"/>
    <property type="match status" value="1"/>
</dbReference>
<dbReference type="InterPro" id="IPR011990">
    <property type="entry name" value="TPR-like_helical_dom_sf"/>
</dbReference>
<dbReference type="SMART" id="SM01043">
    <property type="entry name" value="BTAD"/>
    <property type="match status" value="1"/>
</dbReference>
<evidence type="ECO:0000256" key="3">
    <source>
        <dbReference type="PROSITE-ProRule" id="PRU01091"/>
    </source>
</evidence>
<sequence length="1048" mass="112621">MRFDILGPLEVHRADGSPVSVGGPRVRTLLTLLLLEPGRIVGTDRLVDGLWGAQPPVGAGNALQSQVSRLRQVLGTELVEHHPTGYRLAVDPEDVDTHRFERLAAAGRETLAAGDPATAARSLREALGLWRGSPLADLPAEYPAARHLDELRLAVTEDRIEADLALGEHRSLIPELRGLIDTHPLRERLRAQLMRALHAGGRQADALAEFEAARHVLAEQLGIDPSAELTAAHLAVLRAEPPVDPRPNTGLPSQLTSFVGRREELARVRTLLTENRLVTLTGPGGAGKTRLAVETARQLAGEVVLAELAPLAQGGDLPQAVLAALGLRETGLRHAAEPLAPVDRLIAALTDRPLLLILDNCEHLIDAAAGLVQRLLGACGSLRILATSREPLDITGETLCPVPTLARPPAGSTPAEAPAYPAVRLFAERAAAVAPGFGVDERNLAPVLRICEALDGLPLAIELAAARVRSLPVTEIAARLDDRFQLLSRGNRTAEHRHRTLRAVVAWSWDALDEAERALARRLTVFSGGATLDAIRRVCGAPGGEILDLLAALTEKSLVELGSDGRYRMLETVRAFGAEQLEQAGERESLLAAHWDHFHELATFAEHRLRGPEQLEWLRLLAEEHDNLNAALRRAIETEPATALRLLTALTPYWWMRGLKSEGAALAADLLGELDQHPPAGLEEEYVACVSTAAAARTRPGELQAELAIVLDVLLDLPLPPRQPFLLLLWGMAYGVPRGDDEAITRLMNRQRELAPDTWSRALSEMGWGLTELYRGHPDRAERDLEAAAAGFRSAGDRWGLAMALASLGTIVGGRGDRSRAAALLDESIALTELLGADEDTAESLCARAELYLFGDDPAAARADFEHALELARRSGTRETIAGSYRGLADLHRWQGELDRAQQLAEAALAECPSGWFAPDEIRTRTLQTLGWIAEARGEPDRARQWHRQALDTARVLENVAGLADTAEGLAAVALHEGGPRRAATLLGLATTLRGCERAGDVDVARVAAGALAALGEPGYAEAYAEGRSLSRDEAITILEAEPSAGGT</sequence>
<comment type="similarity">
    <text evidence="1">Belongs to the AfsR/DnrI/RedD regulatory family.</text>
</comment>
<dbReference type="InterPro" id="IPR058852">
    <property type="entry name" value="HTH_77"/>
</dbReference>
<reference evidence="5 6" key="1">
    <citation type="submission" date="2019-06" db="EMBL/GenBank/DDBJ databases">
        <title>Sequencing the genomes of 1000 actinobacteria strains.</title>
        <authorList>
            <person name="Klenk H.-P."/>
        </authorList>
    </citation>
    <scope>NUCLEOTIDE SEQUENCE [LARGE SCALE GENOMIC DNA]</scope>
    <source>
        <strain evidence="5 6">DSM 45679</strain>
    </source>
</reference>